<organism evidence="2 3">
    <name type="scientific">Scytonema hofmannii FACHB-248</name>
    <dbReference type="NCBI Taxonomy" id="1842502"/>
    <lineage>
        <taxon>Bacteria</taxon>
        <taxon>Bacillati</taxon>
        <taxon>Cyanobacteriota</taxon>
        <taxon>Cyanophyceae</taxon>
        <taxon>Nostocales</taxon>
        <taxon>Scytonemataceae</taxon>
        <taxon>Scytonema</taxon>
    </lineage>
</organism>
<dbReference type="InterPro" id="IPR036259">
    <property type="entry name" value="MFS_trans_sf"/>
</dbReference>
<feature type="transmembrane region" description="Helical" evidence="1">
    <location>
        <begin position="313"/>
        <end position="336"/>
    </location>
</feature>
<dbReference type="RefSeq" id="WP_029632453.1">
    <property type="nucleotide sequence ID" value="NZ_JACJTA010000018.1"/>
</dbReference>
<dbReference type="EMBL" id="JACJTA010000018">
    <property type="protein sequence ID" value="MBD2605035.1"/>
    <property type="molecule type" value="Genomic_DNA"/>
</dbReference>
<feature type="transmembrane region" description="Helical" evidence="1">
    <location>
        <begin position="85"/>
        <end position="106"/>
    </location>
</feature>
<name>A0ABR8GPH4_9CYAN</name>
<gene>
    <name evidence="2" type="ORF">H6G81_10960</name>
</gene>
<protein>
    <submittedName>
        <fullName evidence="2">MFS transporter</fullName>
    </submittedName>
</protein>
<feature type="transmembrane region" description="Helical" evidence="1">
    <location>
        <begin position="225"/>
        <end position="243"/>
    </location>
</feature>
<feature type="transmembrane region" description="Helical" evidence="1">
    <location>
        <begin position="12"/>
        <end position="34"/>
    </location>
</feature>
<keyword evidence="1" id="KW-1133">Transmembrane helix</keyword>
<feature type="transmembrane region" description="Helical" evidence="1">
    <location>
        <begin position="343"/>
        <end position="363"/>
    </location>
</feature>
<dbReference type="SUPFAM" id="SSF103473">
    <property type="entry name" value="MFS general substrate transporter"/>
    <property type="match status" value="1"/>
</dbReference>
<evidence type="ECO:0000256" key="1">
    <source>
        <dbReference type="SAM" id="Phobius"/>
    </source>
</evidence>
<feature type="transmembrane region" description="Helical" evidence="1">
    <location>
        <begin position="263"/>
        <end position="282"/>
    </location>
</feature>
<feature type="transmembrane region" description="Helical" evidence="1">
    <location>
        <begin position="375"/>
        <end position="392"/>
    </location>
</feature>
<keyword evidence="1" id="KW-0812">Transmembrane</keyword>
<dbReference type="Gene3D" id="1.20.1250.20">
    <property type="entry name" value="MFS general substrate transporter like domains"/>
    <property type="match status" value="2"/>
</dbReference>
<sequence length="402" mass="42766">MAKITETNPNGIMWLQVCSLAGMQGAITLCWLIYNLYIPQLLVGIGLNQDFAIGLLIVENTLAVVIEPLMGGLSDDRKRWVTNRFPFISVGVILSSAFFIVIPAIVTFFSPGEATRGIFLFVVIAWSIAMAVFRSPAIALLGKYAGRNDLPLAASLLTLVGGLIAAFRPISTNFILGLGAVFAFALSSFVLLAAAFLLRFVNPPEKPIVQVTEIPNISEQLPRTLFLLLGTGFSIAWGSRLLIDVLGKLLKIELNTNNIDGMMFIISLSLAFAALPAGAFAIKIGNRKAMVGGSCVISILMLLMLFFGAKVILIFLSVVTFSLILNGAIPFALSLVSAKRAGLAIGMYFAGIALGGALFTAIFPQLATLSLVPEVFIGAVAFLAAGTCVTASHKKHPVLEET</sequence>
<dbReference type="PANTHER" id="PTHR23528">
    <property type="match status" value="1"/>
</dbReference>
<proteinExistence type="predicted"/>
<feature type="transmembrane region" description="Helical" evidence="1">
    <location>
        <begin position="289"/>
        <end position="307"/>
    </location>
</feature>
<feature type="transmembrane region" description="Helical" evidence="1">
    <location>
        <begin position="150"/>
        <end position="168"/>
    </location>
</feature>
<keyword evidence="1" id="KW-0472">Membrane</keyword>
<comment type="caution">
    <text evidence="2">The sequence shown here is derived from an EMBL/GenBank/DDBJ whole genome shotgun (WGS) entry which is preliminary data.</text>
</comment>
<reference evidence="2 3" key="1">
    <citation type="journal article" date="2020" name="ISME J.">
        <title>Comparative genomics reveals insights into cyanobacterial evolution and habitat adaptation.</title>
        <authorList>
            <person name="Chen M.Y."/>
            <person name="Teng W.K."/>
            <person name="Zhao L."/>
            <person name="Hu C.X."/>
            <person name="Zhou Y.K."/>
            <person name="Han B.P."/>
            <person name="Song L.R."/>
            <person name="Shu W.S."/>
        </authorList>
    </citation>
    <scope>NUCLEOTIDE SEQUENCE [LARGE SCALE GENOMIC DNA]</scope>
    <source>
        <strain evidence="2 3">FACHB-248</strain>
    </source>
</reference>
<feature type="transmembrane region" description="Helical" evidence="1">
    <location>
        <begin position="174"/>
        <end position="198"/>
    </location>
</feature>
<evidence type="ECO:0000313" key="3">
    <source>
        <dbReference type="Proteomes" id="UP000660380"/>
    </source>
</evidence>
<dbReference type="PANTHER" id="PTHR23528:SF1">
    <property type="entry name" value="MAJOR FACILITATOR SUPERFAMILY (MFS) PROFILE DOMAIN-CONTAINING PROTEIN"/>
    <property type="match status" value="1"/>
</dbReference>
<accession>A0ABR8GPH4</accession>
<keyword evidence="3" id="KW-1185">Reference proteome</keyword>
<dbReference type="Proteomes" id="UP000660380">
    <property type="component" value="Unassembled WGS sequence"/>
</dbReference>
<evidence type="ECO:0000313" key="2">
    <source>
        <dbReference type="EMBL" id="MBD2605035.1"/>
    </source>
</evidence>
<feature type="transmembrane region" description="Helical" evidence="1">
    <location>
        <begin position="54"/>
        <end position="73"/>
    </location>
</feature>
<feature type="transmembrane region" description="Helical" evidence="1">
    <location>
        <begin position="118"/>
        <end position="141"/>
    </location>
</feature>